<dbReference type="HAMAP" id="MF_00135">
    <property type="entry name" value="PRAI"/>
    <property type="match status" value="1"/>
</dbReference>
<sequence>MLHNTAEVARLQPDYLGFIFYEKSPRYVSHSHIESLLPESNRIKTTKNVGVFVNASVNFIIKQCKAFNLNVIQLHGEESVAFINSLIAAIHSDHTLQPLKLWKVFSIKDHFNFDVLKDFEAYVDAFLFDTKGKDKGGNGYTFNWSVLKDYPSTTPIILSGGIGIEHIEELKALLKLKLPITAIDVNSKFEDKPGLKNIELLSRFKEQLKKEQLI</sequence>
<dbReference type="HOGENOM" id="CLU_076364_1_2_10"/>
<evidence type="ECO:0000256" key="3">
    <source>
        <dbReference type="ARBA" id="ARBA00012572"/>
    </source>
</evidence>
<protein>
    <recommendedName>
        <fullName evidence="4 9">N-(5'-phosphoribosyl)anthranilate isomerase</fullName>
        <shortName evidence="9">PRAI</shortName>
        <ecNumber evidence="3 9">5.3.1.24</ecNumber>
    </recommendedName>
</protein>
<evidence type="ECO:0000313" key="11">
    <source>
        <dbReference type="EMBL" id="EAP88366.1"/>
    </source>
</evidence>
<name>A3U7Z9_CROAH</name>
<dbReference type="eggNOG" id="COG0135">
    <property type="taxonomic scope" value="Bacteria"/>
</dbReference>
<dbReference type="STRING" id="216432.CA2559_06385"/>
<dbReference type="Pfam" id="PF00697">
    <property type="entry name" value="PRAI"/>
    <property type="match status" value="1"/>
</dbReference>
<dbReference type="EC" id="5.3.1.24" evidence="3 9"/>
<evidence type="ECO:0000256" key="7">
    <source>
        <dbReference type="ARBA" id="ARBA00023141"/>
    </source>
</evidence>
<dbReference type="Gene3D" id="3.20.20.70">
    <property type="entry name" value="Aldolase class I"/>
    <property type="match status" value="1"/>
</dbReference>
<dbReference type="GO" id="GO:0004640">
    <property type="term" value="F:phosphoribosylanthranilate isomerase activity"/>
    <property type="evidence" value="ECO:0007669"/>
    <property type="project" value="UniProtKB-UniRule"/>
</dbReference>
<dbReference type="KEGG" id="cat:CA2559_06385"/>
<keyword evidence="6 9" id="KW-0822">Tryptophan biosynthesis</keyword>
<evidence type="ECO:0000313" key="12">
    <source>
        <dbReference type="Proteomes" id="UP000002297"/>
    </source>
</evidence>
<evidence type="ECO:0000256" key="2">
    <source>
        <dbReference type="ARBA" id="ARBA00004664"/>
    </source>
</evidence>
<accession>A3U7Z9</accession>
<evidence type="ECO:0000259" key="10">
    <source>
        <dbReference type="Pfam" id="PF00697"/>
    </source>
</evidence>
<dbReference type="PANTHER" id="PTHR42894">
    <property type="entry name" value="N-(5'-PHOSPHORIBOSYL)ANTHRANILATE ISOMERASE"/>
    <property type="match status" value="1"/>
</dbReference>
<keyword evidence="7 9" id="KW-0057">Aromatic amino acid biosynthesis</keyword>
<comment type="catalytic activity">
    <reaction evidence="1 9">
        <text>N-(5-phospho-beta-D-ribosyl)anthranilate = 1-(2-carboxyphenylamino)-1-deoxy-D-ribulose 5-phosphate</text>
        <dbReference type="Rhea" id="RHEA:21540"/>
        <dbReference type="ChEBI" id="CHEBI:18277"/>
        <dbReference type="ChEBI" id="CHEBI:58613"/>
        <dbReference type="EC" id="5.3.1.24"/>
    </reaction>
</comment>
<comment type="pathway">
    <text evidence="2 9">Amino-acid biosynthesis; L-tryptophan biosynthesis; L-tryptophan from chorismate: step 3/5.</text>
</comment>
<gene>
    <name evidence="9" type="primary">trpF</name>
    <name evidence="11" type="ordered locus">CA2559_06385</name>
</gene>
<evidence type="ECO:0000256" key="9">
    <source>
        <dbReference type="HAMAP-Rule" id="MF_00135"/>
    </source>
</evidence>
<dbReference type="EMBL" id="CP002046">
    <property type="protein sequence ID" value="EAP88366.1"/>
    <property type="molecule type" value="Genomic_DNA"/>
</dbReference>
<keyword evidence="12" id="KW-1185">Reference proteome</keyword>
<keyword evidence="5 9" id="KW-0028">Amino-acid biosynthesis</keyword>
<dbReference type="GO" id="GO:0000162">
    <property type="term" value="P:L-tryptophan biosynthetic process"/>
    <property type="evidence" value="ECO:0007669"/>
    <property type="project" value="UniProtKB-UniRule"/>
</dbReference>
<dbReference type="Proteomes" id="UP000002297">
    <property type="component" value="Chromosome"/>
</dbReference>
<dbReference type="AlphaFoldDB" id="A3U7Z9"/>
<dbReference type="UniPathway" id="UPA00035">
    <property type="reaction ID" value="UER00042"/>
</dbReference>
<evidence type="ECO:0000256" key="4">
    <source>
        <dbReference type="ARBA" id="ARBA00022272"/>
    </source>
</evidence>
<reference evidence="11 12" key="1">
    <citation type="journal article" date="2010" name="J. Bacteriol.">
        <title>The complete genome sequence of Croceibacter atlanticus HTCC2559T.</title>
        <authorList>
            <person name="Oh H.M."/>
            <person name="Kang I."/>
            <person name="Ferriera S."/>
            <person name="Giovannoni S.J."/>
            <person name="Cho J.C."/>
        </authorList>
    </citation>
    <scope>NUCLEOTIDE SEQUENCE [LARGE SCALE GENOMIC DNA]</scope>
    <source>
        <strain evidence="12">ATCC BAA-628 / HTCC2559 / KCTC 12090</strain>
    </source>
</reference>
<dbReference type="InterPro" id="IPR001240">
    <property type="entry name" value="PRAI_dom"/>
</dbReference>
<evidence type="ECO:0000256" key="8">
    <source>
        <dbReference type="ARBA" id="ARBA00023235"/>
    </source>
</evidence>
<comment type="similarity">
    <text evidence="9">Belongs to the TrpF family.</text>
</comment>
<evidence type="ECO:0000256" key="6">
    <source>
        <dbReference type="ARBA" id="ARBA00022822"/>
    </source>
</evidence>
<dbReference type="OrthoDB" id="9786954at2"/>
<proteinExistence type="inferred from homology"/>
<dbReference type="InterPro" id="IPR011060">
    <property type="entry name" value="RibuloseP-bd_barrel"/>
</dbReference>
<feature type="domain" description="N-(5'phosphoribosyl) anthranilate isomerase (PRAI)" evidence="10">
    <location>
        <begin position="7"/>
        <end position="205"/>
    </location>
</feature>
<evidence type="ECO:0000256" key="5">
    <source>
        <dbReference type="ARBA" id="ARBA00022605"/>
    </source>
</evidence>
<dbReference type="SUPFAM" id="SSF51366">
    <property type="entry name" value="Ribulose-phoshate binding barrel"/>
    <property type="match status" value="1"/>
</dbReference>
<dbReference type="CDD" id="cd00405">
    <property type="entry name" value="PRAI"/>
    <property type="match status" value="1"/>
</dbReference>
<dbReference type="InterPro" id="IPR013785">
    <property type="entry name" value="Aldolase_TIM"/>
</dbReference>
<evidence type="ECO:0000256" key="1">
    <source>
        <dbReference type="ARBA" id="ARBA00001164"/>
    </source>
</evidence>
<dbReference type="InterPro" id="IPR044643">
    <property type="entry name" value="TrpF_fam"/>
</dbReference>
<dbReference type="PANTHER" id="PTHR42894:SF1">
    <property type="entry name" value="N-(5'-PHOSPHORIBOSYL)ANTHRANILATE ISOMERASE"/>
    <property type="match status" value="1"/>
</dbReference>
<organism evidence="11 12">
    <name type="scientific">Croceibacter atlanticus (strain ATCC BAA-628 / JCM 21780 / CIP 108009 / IAM 15332 / KCTC 12090 / HTCC2559)</name>
    <dbReference type="NCBI Taxonomy" id="216432"/>
    <lineage>
        <taxon>Bacteria</taxon>
        <taxon>Pseudomonadati</taxon>
        <taxon>Bacteroidota</taxon>
        <taxon>Flavobacteriia</taxon>
        <taxon>Flavobacteriales</taxon>
        <taxon>Flavobacteriaceae</taxon>
        <taxon>Croceibacter</taxon>
    </lineage>
</organism>
<keyword evidence="8 9" id="KW-0413">Isomerase</keyword>